<dbReference type="AlphaFoldDB" id="A0A9W8LYV9"/>
<dbReference type="SUPFAM" id="SSF46785">
    <property type="entry name" value="Winged helix' DNA-binding domain"/>
    <property type="match status" value="1"/>
</dbReference>
<proteinExistence type="inferred from homology"/>
<dbReference type="Gene3D" id="3.30.230.130">
    <property type="entry name" value="Cullin, Chain C, Domain 2"/>
    <property type="match status" value="1"/>
</dbReference>
<dbReference type="GO" id="GO:0006511">
    <property type="term" value="P:ubiquitin-dependent protein catabolic process"/>
    <property type="evidence" value="ECO:0007669"/>
    <property type="project" value="InterPro"/>
</dbReference>
<name>A0A9W8LYV9_9FUNG</name>
<feature type="domain" description="Cullin family profile" evidence="4">
    <location>
        <begin position="415"/>
        <end position="664"/>
    </location>
</feature>
<organism evidence="5 6">
    <name type="scientific">Coemansia brasiliensis</name>
    <dbReference type="NCBI Taxonomy" id="2650707"/>
    <lineage>
        <taxon>Eukaryota</taxon>
        <taxon>Fungi</taxon>
        <taxon>Fungi incertae sedis</taxon>
        <taxon>Zoopagomycota</taxon>
        <taxon>Kickxellomycotina</taxon>
        <taxon>Kickxellomycetes</taxon>
        <taxon>Kickxellales</taxon>
        <taxon>Kickxellaceae</taxon>
        <taxon>Coemansia</taxon>
    </lineage>
</organism>
<dbReference type="SMART" id="SM00884">
    <property type="entry name" value="Cullin_Nedd8"/>
    <property type="match status" value="1"/>
</dbReference>
<comment type="caution">
    <text evidence="5">The sequence shown here is derived from an EMBL/GenBank/DDBJ whole genome shotgun (WGS) entry which is preliminary data.</text>
</comment>
<protein>
    <submittedName>
        <fullName evidence="5">Ubiquitin ligase (Cullin) of SCF</fullName>
    </submittedName>
</protein>
<dbReference type="InterPro" id="IPR036388">
    <property type="entry name" value="WH-like_DNA-bd_sf"/>
</dbReference>
<comment type="similarity">
    <text evidence="1 2 3">Belongs to the cullin family.</text>
</comment>
<dbReference type="InterPro" id="IPR016159">
    <property type="entry name" value="Cullin_repeat-like_dom_sf"/>
</dbReference>
<dbReference type="PROSITE" id="PS50069">
    <property type="entry name" value="CULLIN_2"/>
    <property type="match status" value="1"/>
</dbReference>
<keyword evidence="6" id="KW-1185">Reference proteome</keyword>
<evidence type="ECO:0000259" key="4">
    <source>
        <dbReference type="PROSITE" id="PS50069"/>
    </source>
</evidence>
<dbReference type="Pfam" id="PF26557">
    <property type="entry name" value="Cullin_AB"/>
    <property type="match status" value="1"/>
</dbReference>
<dbReference type="Proteomes" id="UP001139887">
    <property type="component" value="Unassembled WGS sequence"/>
</dbReference>
<gene>
    <name evidence="5" type="primary">CDC53_2</name>
    <name evidence="5" type="ORF">IWW36_003093</name>
</gene>
<dbReference type="InterPro" id="IPR019559">
    <property type="entry name" value="Cullin_neddylation_domain"/>
</dbReference>
<dbReference type="PANTHER" id="PTHR11932">
    <property type="entry name" value="CULLIN"/>
    <property type="match status" value="1"/>
</dbReference>
<dbReference type="Gene3D" id="1.10.10.10">
    <property type="entry name" value="Winged helix-like DNA-binding domain superfamily/Winged helix DNA-binding domain"/>
    <property type="match status" value="1"/>
</dbReference>
<dbReference type="GO" id="GO:0016874">
    <property type="term" value="F:ligase activity"/>
    <property type="evidence" value="ECO:0007669"/>
    <property type="project" value="UniProtKB-KW"/>
</dbReference>
<accession>A0A9W8LYV9</accession>
<dbReference type="EMBL" id="JANBUW010000135">
    <property type="protein sequence ID" value="KAJ2848765.1"/>
    <property type="molecule type" value="Genomic_DNA"/>
</dbReference>
<keyword evidence="5" id="KW-0436">Ligase</keyword>
<dbReference type="InterPro" id="IPR016158">
    <property type="entry name" value="Cullin_homology"/>
</dbReference>
<evidence type="ECO:0000313" key="5">
    <source>
        <dbReference type="EMBL" id="KAJ2848765.1"/>
    </source>
</evidence>
<dbReference type="InterPro" id="IPR059120">
    <property type="entry name" value="Cullin-like_AB"/>
</dbReference>
<dbReference type="InterPro" id="IPR045093">
    <property type="entry name" value="Cullin"/>
</dbReference>
<dbReference type="SMART" id="SM00182">
    <property type="entry name" value="CULLIN"/>
    <property type="match status" value="1"/>
</dbReference>
<evidence type="ECO:0000256" key="3">
    <source>
        <dbReference type="RuleBase" id="RU003829"/>
    </source>
</evidence>
<dbReference type="SUPFAM" id="SSF74788">
    <property type="entry name" value="Cullin repeat-like"/>
    <property type="match status" value="1"/>
</dbReference>
<dbReference type="GO" id="GO:0031625">
    <property type="term" value="F:ubiquitin protein ligase binding"/>
    <property type="evidence" value="ECO:0007669"/>
    <property type="project" value="InterPro"/>
</dbReference>
<sequence length="783" mass="90758">MSIKQSPPHPDVNNSEFLEFLEHALDAPVVLQEPMTSAEYMTVLSAVKTSQQDSSHEIMELIEDNSSFSTFKSMQRSRTLYFWLVNYVVRVLSGIYDEAVALQGESLLKYYIKQWEHFQWSRRLLSNLFTPIDKQWIERERNSSSNYVFLVEMLVQLWYKYLFKRISLRLVSSAIELVTSERNSKIIDSELVTKLYKSFMELRPPNISGIHVNYREDFGVYIRFYEMPYISATVRYIDSNTHDLQAANKIRPYIEKLLTLIEQEEQRAKQYLCPESLVPLQTHLNNEFLIRYIVPINELVTQMIEAGDDPDGLKISYTLLQRFEGYGVLQHLQEKFISHAQCSIFQSCPYNPENANASMSEFTHNAITYLSDKYELGKTAIGTLFQGNPAFERGFDAMFKQLLNSEDIRCRFKVDPARLAAEFCNLILKSRSTTEGNFTHLLKKAMNVLQASSSKTTFFSFYSLHLSRRLLNSTSISMDFEKTAISMIYETALSLDSGGDLSIGGLAAVYFKKYRQMVSEISIQDEQLHDKLNKIIDCEASVRVLSKEVWDFIKPDYDQNVVLPVQLSKACDQFSKYYSEKYSNRIIKWQWLYTTATVQVYFPNSKSRYAATGYTFVLNAFQVAILSLFTDSLAASTIGYTLEQIHNETNLSIERISIELDTMTRAKILIHTAAGIQLNQSFNSKHQRVDISHIKASFKRQEEKKLEYEVAKVHIEYIMADIVYLMKSFKIISHKKLIAHVVSRRGGYFMVTMPLFKTAVDKLIEKEYIRRNSDDHNVYEYLA</sequence>
<dbReference type="Pfam" id="PF10557">
    <property type="entry name" value="Cullin_Nedd8"/>
    <property type="match status" value="1"/>
</dbReference>
<reference evidence="5" key="1">
    <citation type="submission" date="2022-07" db="EMBL/GenBank/DDBJ databases">
        <title>Phylogenomic reconstructions and comparative analyses of Kickxellomycotina fungi.</title>
        <authorList>
            <person name="Reynolds N.K."/>
            <person name="Stajich J.E."/>
            <person name="Barry K."/>
            <person name="Grigoriev I.V."/>
            <person name="Crous P."/>
            <person name="Smith M.E."/>
        </authorList>
    </citation>
    <scope>NUCLEOTIDE SEQUENCE</scope>
    <source>
        <strain evidence="5">NRRL 1566</strain>
    </source>
</reference>
<dbReference type="OrthoDB" id="27073at2759"/>
<evidence type="ECO:0000256" key="2">
    <source>
        <dbReference type="PROSITE-ProRule" id="PRU00330"/>
    </source>
</evidence>
<dbReference type="InterPro" id="IPR036317">
    <property type="entry name" value="Cullin_homology_sf"/>
</dbReference>
<evidence type="ECO:0000256" key="1">
    <source>
        <dbReference type="ARBA" id="ARBA00006019"/>
    </source>
</evidence>
<dbReference type="InterPro" id="IPR001373">
    <property type="entry name" value="Cullin_N"/>
</dbReference>
<dbReference type="Pfam" id="PF00888">
    <property type="entry name" value="Cullin"/>
    <property type="match status" value="1"/>
</dbReference>
<evidence type="ECO:0000313" key="6">
    <source>
        <dbReference type="Proteomes" id="UP001139887"/>
    </source>
</evidence>
<dbReference type="InterPro" id="IPR036390">
    <property type="entry name" value="WH_DNA-bd_sf"/>
</dbReference>
<dbReference type="Gene3D" id="1.20.1310.10">
    <property type="entry name" value="Cullin Repeats"/>
    <property type="match status" value="3"/>
</dbReference>
<dbReference type="SUPFAM" id="SSF75632">
    <property type="entry name" value="Cullin homology domain"/>
    <property type="match status" value="1"/>
</dbReference>